<organism evidence="4 5">
    <name type="scientific">Powellomyces hirtus</name>
    <dbReference type="NCBI Taxonomy" id="109895"/>
    <lineage>
        <taxon>Eukaryota</taxon>
        <taxon>Fungi</taxon>
        <taxon>Fungi incertae sedis</taxon>
        <taxon>Chytridiomycota</taxon>
        <taxon>Chytridiomycota incertae sedis</taxon>
        <taxon>Chytridiomycetes</taxon>
        <taxon>Spizellomycetales</taxon>
        <taxon>Powellomycetaceae</taxon>
        <taxon>Powellomyces</taxon>
    </lineage>
</organism>
<dbReference type="STRING" id="109895.A0A507DXF5"/>
<keyword evidence="3" id="KW-0560">Oxidoreductase</keyword>
<evidence type="ECO:0008006" key="6">
    <source>
        <dbReference type="Google" id="ProtNLM"/>
    </source>
</evidence>
<dbReference type="PRINTS" id="PR00080">
    <property type="entry name" value="SDRFAMILY"/>
</dbReference>
<dbReference type="Gene3D" id="3.40.50.720">
    <property type="entry name" value="NAD(P)-binding Rossmann-like Domain"/>
    <property type="match status" value="1"/>
</dbReference>
<dbReference type="PRINTS" id="PR00081">
    <property type="entry name" value="GDHRDH"/>
</dbReference>
<keyword evidence="5" id="KW-1185">Reference proteome</keyword>
<dbReference type="Pfam" id="PF13561">
    <property type="entry name" value="adh_short_C2"/>
    <property type="match status" value="1"/>
</dbReference>
<evidence type="ECO:0000256" key="2">
    <source>
        <dbReference type="ARBA" id="ARBA00022857"/>
    </source>
</evidence>
<name>A0A507DXF5_9FUNG</name>
<dbReference type="Proteomes" id="UP000318582">
    <property type="component" value="Unassembled WGS sequence"/>
</dbReference>
<evidence type="ECO:0000256" key="1">
    <source>
        <dbReference type="ARBA" id="ARBA00006484"/>
    </source>
</evidence>
<dbReference type="EMBL" id="QEAQ01000101">
    <property type="protein sequence ID" value="TPX55638.1"/>
    <property type="molecule type" value="Genomic_DNA"/>
</dbReference>
<evidence type="ECO:0000256" key="3">
    <source>
        <dbReference type="ARBA" id="ARBA00023002"/>
    </source>
</evidence>
<dbReference type="PANTHER" id="PTHR43639:SF1">
    <property type="entry name" value="SHORT-CHAIN DEHYDROGENASE_REDUCTASE FAMILY PROTEIN"/>
    <property type="match status" value="1"/>
</dbReference>
<dbReference type="PROSITE" id="PS00061">
    <property type="entry name" value="ADH_SHORT"/>
    <property type="match status" value="1"/>
</dbReference>
<comment type="caution">
    <text evidence="4">The sequence shown here is derived from an EMBL/GenBank/DDBJ whole genome shotgun (WGS) entry which is preliminary data.</text>
</comment>
<dbReference type="InterPro" id="IPR036291">
    <property type="entry name" value="NAD(P)-bd_dom_sf"/>
</dbReference>
<dbReference type="InterPro" id="IPR020904">
    <property type="entry name" value="Sc_DH/Rdtase_CS"/>
</dbReference>
<sequence length="255" mass="26466">MLATAQSLSGKVALVTGSRGIGKGIAIALAENGANVAVTYSSSKSKAVGDALVEELKKLGAKAAAFEHDVRAFDKAPALVEEVVKTFGGLDILVNNAGVSVPTPVGATKIDDYDYIFDVNVKGVYFLTEAAVKHIQDYGRIISITSILARMVLPNNSIYSASKAAVEAFTRSWAVELASRHITANSVNPGPIDTDMFNGFEQASGGEASAWAKTFPGGRVGQLADVGDVVAFLASEKSRWITGTVVGANGGALMV</sequence>
<dbReference type="PANTHER" id="PTHR43639">
    <property type="entry name" value="OXIDOREDUCTASE, SHORT-CHAIN DEHYDROGENASE/REDUCTASE FAMILY (AFU_ORTHOLOGUE AFUA_5G02870)"/>
    <property type="match status" value="1"/>
</dbReference>
<evidence type="ECO:0000313" key="4">
    <source>
        <dbReference type="EMBL" id="TPX55638.1"/>
    </source>
</evidence>
<accession>A0A507DXF5</accession>
<reference evidence="4 5" key="1">
    <citation type="journal article" date="2019" name="Sci. Rep.">
        <title>Comparative genomics of chytrid fungi reveal insights into the obligate biotrophic and pathogenic lifestyle of Synchytrium endobioticum.</title>
        <authorList>
            <person name="van de Vossenberg B.T.L.H."/>
            <person name="Warris S."/>
            <person name="Nguyen H.D.T."/>
            <person name="van Gent-Pelzer M.P.E."/>
            <person name="Joly D.L."/>
            <person name="van de Geest H.C."/>
            <person name="Bonants P.J.M."/>
            <person name="Smith D.S."/>
            <person name="Levesque C.A."/>
            <person name="van der Lee T.A.J."/>
        </authorList>
    </citation>
    <scope>NUCLEOTIDE SEQUENCE [LARGE SCALE GENOMIC DNA]</scope>
    <source>
        <strain evidence="4 5">CBS 809.83</strain>
    </source>
</reference>
<dbReference type="AlphaFoldDB" id="A0A507DXF5"/>
<protein>
    <recommendedName>
        <fullName evidence="6">3-oxoacyl-[acyl-carrier-protein] reductase</fullName>
    </recommendedName>
</protein>
<keyword evidence="2" id="KW-0521">NADP</keyword>
<dbReference type="FunFam" id="3.40.50.720:FF:000374">
    <property type="entry name" value="3-oxoacyl-(Acyl-carrier-protein) reductase"/>
    <property type="match status" value="1"/>
</dbReference>
<proteinExistence type="inferred from homology"/>
<dbReference type="SUPFAM" id="SSF51735">
    <property type="entry name" value="NAD(P)-binding Rossmann-fold domains"/>
    <property type="match status" value="1"/>
</dbReference>
<evidence type="ECO:0000313" key="5">
    <source>
        <dbReference type="Proteomes" id="UP000318582"/>
    </source>
</evidence>
<gene>
    <name evidence="4" type="ORF">PhCBS80983_g05156</name>
</gene>
<dbReference type="InterPro" id="IPR002347">
    <property type="entry name" value="SDR_fam"/>
</dbReference>
<dbReference type="GO" id="GO:0016491">
    <property type="term" value="F:oxidoreductase activity"/>
    <property type="evidence" value="ECO:0007669"/>
    <property type="project" value="UniProtKB-KW"/>
</dbReference>
<comment type="similarity">
    <text evidence="1">Belongs to the short-chain dehydrogenases/reductases (SDR) family.</text>
</comment>